<keyword evidence="9 17" id="KW-0547">Nucleotide-binding</keyword>
<keyword evidence="22" id="KW-1185">Reference proteome</keyword>
<dbReference type="GO" id="GO:0009252">
    <property type="term" value="P:peptidoglycan biosynthetic process"/>
    <property type="evidence" value="ECO:0007669"/>
    <property type="project" value="UniProtKB-UniRule"/>
</dbReference>
<evidence type="ECO:0000256" key="17">
    <source>
        <dbReference type="HAMAP-Rule" id="MF_00639"/>
    </source>
</evidence>
<evidence type="ECO:0000256" key="2">
    <source>
        <dbReference type="ARBA" id="ARBA00004496"/>
    </source>
</evidence>
<evidence type="ECO:0000256" key="8">
    <source>
        <dbReference type="ARBA" id="ARBA00022598"/>
    </source>
</evidence>
<evidence type="ECO:0000256" key="1">
    <source>
        <dbReference type="ARBA" id="ARBA00002734"/>
    </source>
</evidence>
<keyword evidence="11 17" id="KW-0133">Cell shape</keyword>
<evidence type="ECO:0000256" key="16">
    <source>
        <dbReference type="ARBA" id="ARBA00047632"/>
    </source>
</evidence>
<dbReference type="Pfam" id="PF08245">
    <property type="entry name" value="Mur_ligase_M"/>
    <property type="match status" value="1"/>
</dbReference>
<dbReference type="Pfam" id="PF02875">
    <property type="entry name" value="Mur_ligase_C"/>
    <property type="match status" value="1"/>
</dbReference>
<dbReference type="InterPro" id="IPR036565">
    <property type="entry name" value="Mur-like_cat_sf"/>
</dbReference>
<evidence type="ECO:0000256" key="5">
    <source>
        <dbReference type="ARBA" id="ARBA00012212"/>
    </source>
</evidence>
<evidence type="ECO:0000256" key="11">
    <source>
        <dbReference type="ARBA" id="ARBA00022960"/>
    </source>
</evidence>
<keyword evidence="10 17" id="KW-0067">ATP-binding</keyword>
<dbReference type="Proteomes" id="UP001057753">
    <property type="component" value="Unassembled WGS sequence"/>
</dbReference>
<dbReference type="GO" id="GO:0005737">
    <property type="term" value="C:cytoplasm"/>
    <property type="evidence" value="ECO:0007669"/>
    <property type="project" value="UniProtKB-SubCell"/>
</dbReference>
<comment type="function">
    <text evidence="1 17 18">Cell wall formation. Catalyzes the addition of glutamate to the nucleotide precursor UDP-N-acetylmuramoyl-L-alanine (UMA).</text>
</comment>
<comment type="similarity">
    <text evidence="4 17">Belongs to the MurCDEF family.</text>
</comment>
<comment type="pathway">
    <text evidence="3 17 18">Cell wall biogenesis; peptidoglycan biosynthesis.</text>
</comment>
<dbReference type="GO" id="GO:0005524">
    <property type="term" value="F:ATP binding"/>
    <property type="evidence" value="ECO:0007669"/>
    <property type="project" value="UniProtKB-UniRule"/>
</dbReference>
<sequence length="455" mass="49456">MKMINDFKGKKVLVLGLAKSGTEAARLLKRLGACVIVNDRNSYEGNVEAKQLETEGIDVVCGSHPESLVTEELDYLVKNPGVRYDQPLVAKALALGIPVYTEVELAYRIAESDMIGITGSNGKTTTTTYIGDMLQGGKKSPLLAGNIGKVACKVAQEATVDHEMVVELSSFQLMGTEKFAPHIAILLNFVEAHLDYHGSMNDYVAAKMNVFLKQTTEDYLIYNADDHLVSEVVNKGQARLVPFSTREDLPEGACIKEGWLTVFGDKLLPVEDMSLPGEHNLSNGLAAATAALLAGADREQVCHVLKTFEGVEHRLQYIGEADKKKFYNNSKATNVPATITALKAFQQPVVLIAGGLDRGLSFDGLIPFLSKNVRGVVAYGETSGKLADVAQRANVSHVALKDSLREATDEAFKLSQAGDVILLSPACASWDQFKTFEERGDAFTRHVLDIIHNKK</sequence>
<dbReference type="SUPFAM" id="SSF51984">
    <property type="entry name" value="MurCD N-terminal domain"/>
    <property type="match status" value="1"/>
</dbReference>
<dbReference type="GO" id="GO:0008764">
    <property type="term" value="F:UDP-N-acetylmuramoylalanine-D-glutamate ligase activity"/>
    <property type="evidence" value="ECO:0007669"/>
    <property type="project" value="UniProtKB-UniRule"/>
</dbReference>
<evidence type="ECO:0000256" key="7">
    <source>
        <dbReference type="ARBA" id="ARBA00022490"/>
    </source>
</evidence>
<dbReference type="InterPro" id="IPR013221">
    <property type="entry name" value="Mur_ligase_cen"/>
</dbReference>
<dbReference type="PANTHER" id="PTHR43692:SF1">
    <property type="entry name" value="UDP-N-ACETYLMURAMOYLALANINE--D-GLUTAMATE LIGASE"/>
    <property type="match status" value="1"/>
</dbReference>
<dbReference type="InterPro" id="IPR036615">
    <property type="entry name" value="Mur_ligase_C_dom_sf"/>
</dbReference>
<keyword evidence="17 18" id="KW-0132">Cell division</keyword>
<evidence type="ECO:0000259" key="19">
    <source>
        <dbReference type="Pfam" id="PF02875"/>
    </source>
</evidence>
<proteinExistence type="inferred from homology"/>
<dbReference type="EMBL" id="JABXYM010000001">
    <property type="protein sequence ID" value="MCR6095944.1"/>
    <property type="molecule type" value="Genomic_DNA"/>
</dbReference>
<dbReference type="GO" id="GO:0071555">
    <property type="term" value="P:cell wall organization"/>
    <property type="evidence" value="ECO:0007669"/>
    <property type="project" value="UniProtKB-KW"/>
</dbReference>
<evidence type="ECO:0000256" key="10">
    <source>
        <dbReference type="ARBA" id="ARBA00022840"/>
    </source>
</evidence>
<evidence type="ECO:0000256" key="15">
    <source>
        <dbReference type="ARBA" id="ARBA00032324"/>
    </source>
</evidence>
<dbReference type="EC" id="6.3.2.9" evidence="5 17"/>
<evidence type="ECO:0000256" key="14">
    <source>
        <dbReference type="ARBA" id="ARBA00030398"/>
    </source>
</evidence>
<name>A0A9Q4FYP3_SALAG</name>
<dbReference type="GO" id="GO:0051301">
    <property type="term" value="P:cell division"/>
    <property type="evidence" value="ECO:0007669"/>
    <property type="project" value="UniProtKB-KW"/>
</dbReference>
<comment type="catalytic activity">
    <reaction evidence="16 17 18">
        <text>UDP-N-acetyl-alpha-D-muramoyl-L-alanine + D-glutamate + ATP = UDP-N-acetyl-alpha-D-muramoyl-L-alanyl-D-glutamate + ADP + phosphate + H(+)</text>
        <dbReference type="Rhea" id="RHEA:16429"/>
        <dbReference type="ChEBI" id="CHEBI:15378"/>
        <dbReference type="ChEBI" id="CHEBI:29986"/>
        <dbReference type="ChEBI" id="CHEBI:30616"/>
        <dbReference type="ChEBI" id="CHEBI:43474"/>
        <dbReference type="ChEBI" id="CHEBI:83898"/>
        <dbReference type="ChEBI" id="CHEBI:83900"/>
        <dbReference type="ChEBI" id="CHEBI:456216"/>
        <dbReference type="EC" id="6.3.2.9"/>
    </reaction>
</comment>
<feature type="domain" description="Mur ligase C-terminal" evidence="19">
    <location>
        <begin position="313"/>
        <end position="427"/>
    </location>
</feature>
<evidence type="ECO:0000256" key="13">
    <source>
        <dbReference type="ARBA" id="ARBA00023316"/>
    </source>
</evidence>
<keyword evidence="8 17" id="KW-0436">Ligase</keyword>
<evidence type="ECO:0000256" key="6">
    <source>
        <dbReference type="ARBA" id="ARBA00015655"/>
    </source>
</evidence>
<evidence type="ECO:0000313" key="22">
    <source>
        <dbReference type="Proteomes" id="UP001057753"/>
    </source>
</evidence>
<dbReference type="SUPFAM" id="SSF53244">
    <property type="entry name" value="MurD-like peptide ligases, peptide-binding domain"/>
    <property type="match status" value="1"/>
</dbReference>
<reference evidence="21" key="1">
    <citation type="submission" date="2020-06" db="EMBL/GenBank/DDBJ databases">
        <title>Insight into the genomes of haloalkaliphilic bacilli from Kenyan soda lakes.</title>
        <authorList>
            <person name="Mwirichia R."/>
            <person name="Villamizar G.C."/>
            <person name="Poehlein A."/>
            <person name="Mugweru J."/>
            <person name="Kipnyargis A."/>
            <person name="Kiplimo D."/>
            <person name="Orwa P."/>
            <person name="Daniel R."/>
        </authorList>
    </citation>
    <scope>NUCLEOTIDE SEQUENCE</scope>
    <source>
        <strain evidence="21">B1096_S55</strain>
    </source>
</reference>
<evidence type="ECO:0000313" key="21">
    <source>
        <dbReference type="EMBL" id="MCR6095944.1"/>
    </source>
</evidence>
<dbReference type="PANTHER" id="PTHR43692">
    <property type="entry name" value="UDP-N-ACETYLMURAMOYLALANINE--D-GLUTAMATE LIGASE"/>
    <property type="match status" value="1"/>
</dbReference>
<dbReference type="RefSeq" id="WP_257820687.1">
    <property type="nucleotide sequence ID" value="NZ_JABXYM010000001.1"/>
</dbReference>
<comment type="subcellular location">
    <subcellularLocation>
        <location evidence="2 17 18">Cytoplasm</location>
    </subcellularLocation>
</comment>
<comment type="caution">
    <text evidence="21">The sequence shown here is derived from an EMBL/GenBank/DDBJ whole genome shotgun (WGS) entry which is preliminary data.</text>
</comment>
<protein>
    <recommendedName>
        <fullName evidence="6 17">UDP-N-acetylmuramoylalanine--D-glutamate ligase</fullName>
        <ecNumber evidence="5 17">6.3.2.9</ecNumber>
    </recommendedName>
    <alternativeName>
        <fullName evidence="15 17">D-glutamic acid-adding enzyme</fullName>
    </alternativeName>
    <alternativeName>
        <fullName evidence="14 17">UDP-N-acetylmuramoyl-L-alanyl-D-glutamate synthetase</fullName>
    </alternativeName>
</protein>
<evidence type="ECO:0000256" key="18">
    <source>
        <dbReference type="RuleBase" id="RU003664"/>
    </source>
</evidence>
<keyword evidence="7 17" id="KW-0963">Cytoplasm</keyword>
<dbReference type="HAMAP" id="MF_00639">
    <property type="entry name" value="MurD"/>
    <property type="match status" value="1"/>
</dbReference>
<evidence type="ECO:0000259" key="20">
    <source>
        <dbReference type="Pfam" id="PF08245"/>
    </source>
</evidence>
<dbReference type="SUPFAM" id="SSF53623">
    <property type="entry name" value="MurD-like peptide ligases, catalytic domain"/>
    <property type="match status" value="1"/>
</dbReference>
<organism evidence="21 22">
    <name type="scientific">Salipaludibacillus agaradhaerens</name>
    <name type="common">Bacillus agaradhaerens</name>
    <dbReference type="NCBI Taxonomy" id="76935"/>
    <lineage>
        <taxon>Bacteria</taxon>
        <taxon>Bacillati</taxon>
        <taxon>Bacillota</taxon>
        <taxon>Bacilli</taxon>
        <taxon>Bacillales</taxon>
        <taxon>Bacillaceae</taxon>
    </lineage>
</organism>
<evidence type="ECO:0000256" key="3">
    <source>
        <dbReference type="ARBA" id="ARBA00004752"/>
    </source>
</evidence>
<dbReference type="InterPro" id="IPR004101">
    <property type="entry name" value="Mur_ligase_C"/>
</dbReference>
<feature type="binding site" evidence="17">
    <location>
        <begin position="119"/>
        <end position="125"/>
    </location>
    <ligand>
        <name>ATP</name>
        <dbReference type="ChEBI" id="CHEBI:30616"/>
    </ligand>
</feature>
<dbReference type="GO" id="GO:0008360">
    <property type="term" value="P:regulation of cell shape"/>
    <property type="evidence" value="ECO:0007669"/>
    <property type="project" value="UniProtKB-KW"/>
</dbReference>
<dbReference type="Gene3D" id="3.40.1190.10">
    <property type="entry name" value="Mur-like, catalytic domain"/>
    <property type="match status" value="1"/>
</dbReference>
<feature type="domain" description="Mur ligase central" evidence="20">
    <location>
        <begin position="117"/>
        <end position="291"/>
    </location>
</feature>
<keyword evidence="13 17" id="KW-0961">Cell wall biogenesis/degradation</keyword>
<gene>
    <name evidence="17" type="primary">murD</name>
    <name evidence="21" type="ORF">HXA33_05245</name>
</gene>
<accession>A0A9Q4FYP3</accession>
<dbReference type="InterPro" id="IPR005762">
    <property type="entry name" value="MurD"/>
</dbReference>
<dbReference type="NCBIfam" id="TIGR01087">
    <property type="entry name" value="murD"/>
    <property type="match status" value="1"/>
</dbReference>
<keyword evidence="17 18" id="KW-0131">Cell cycle</keyword>
<dbReference type="Gene3D" id="3.90.190.20">
    <property type="entry name" value="Mur ligase, C-terminal domain"/>
    <property type="match status" value="1"/>
</dbReference>
<dbReference type="Gene3D" id="3.40.50.720">
    <property type="entry name" value="NAD(P)-binding Rossmann-like Domain"/>
    <property type="match status" value="1"/>
</dbReference>
<dbReference type="Pfam" id="PF21799">
    <property type="entry name" value="MurD-like_N"/>
    <property type="match status" value="1"/>
</dbReference>
<evidence type="ECO:0000256" key="4">
    <source>
        <dbReference type="ARBA" id="ARBA00010416"/>
    </source>
</evidence>
<keyword evidence="12 17" id="KW-0573">Peptidoglycan synthesis</keyword>
<dbReference type="AlphaFoldDB" id="A0A9Q4FYP3"/>
<evidence type="ECO:0000256" key="9">
    <source>
        <dbReference type="ARBA" id="ARBA00022741"/>
    </source>
</evidence>
<evidence type="ECO:0000256" key="12">
    <source>
        <dbReference type="ARBA" id="ARBA00022984"/>
    </source>
</evidence>